<dbReference type="Proteomes" id="UP000008370">
    <property type="component" value="Unassembled WGS sequence"/>
</dbReference>
<dbReference type="KEGG" id="pco:PHACADRAFT_182566"/>
<accession>K5WGG9</accession>
<name>K5WGG9_PHACS</name>
<dbReference type="GeneID" id="18910094"/>
<gene>
    <name evidence="1" type="ORF">PHACADRAFT_182566</name>
</gene>
<dbReference type="RefSeq" id="XP_007393522.1">
    <property type="nucleotide sequence ID" value="XM_007393460.1"/>
</dbReference>
<evidence type="ECO:0000313" key="1">
    <source>
        <dbReference type="EMBL" id="EKM58199.1"/>
    </source>
</evidence>
<dbReference type="AlphaFoldDB" id="K5WGG9"/>
<sequence length="278" mass="31123">MSTFTTIQHAFEIAQKTLQQHLCMWPKCNMKLNCWHTLAKHTSNHCNAVTQQIFITCFWPQCQTTNIQNKEQLYTHLYEYHLAALNLCCPVVGCRMQSMQKDMLMHLQVAHGQGVLVHAEAMQSTNRPISPTPATLPALPDMSLPQCGSSIAITSHQVRAQKELAPLLSLPHQNSGYNIETDIQFADLNSVAVTKRLLEQSDMPCLNQMVMLPIPARSLQLSQPEEGLSAGTKPLTAKSIFHQKPISPFAGFEAFKYHFNTEKMFGLLDSSGQFSSPK</sequence>
<organism evidence="1 2">
    <name type="scientific">Phanerochaete carnosa (strain HHB-10118-sp)</name>
    <name type="common">White-rot fungus</name>
    <name type="synonym">Peniophora carnosa</name>
    <dbReference type="NCBI Taxonomy" id="650164"/>
    <lineage>
        <taxon>Eukaryota</taxon>
        <taxon>Fungi</taxon>
        <taxon>Dikarya</taxon>
        <taxon>Basidiomycota</taxon>
        <taxon>Agaricomycotina</taxon>
        <taxon>Agaricomycetes</taxon>
        <taxon>Polyporales</taxon>
        <taxon>Phanerochaetaceae</taxon>
        <taxon>Phanerochaete</taxon>
    </lineage>
</organism>
<proteinExistence type="predicted"/>
<evidence type="ECO:0000313" key="2">
    <source>
        <dbReference type="Proteomes" id="UP000008370"/>
    </source>
</evidence>
<dbReference type="InParanoid" id="K5WGG9"/>
<dbReference type="HOGENOM" id="CLU_1001524_0_0_1"/>
<reference evidence="1 2" key="1">
    <citation type="journal article" date="2012" name="BMC Genomics">
        <title>Comparative genomics of the white-rot fungi, Phanerochaete carnosa and P. chrysosporium, to elucidate the genetic basis of the distinct wood types they colonize.</title>
        <authorList>
            <person name="Suzuki H."/>
            <person name="MacDonald J."/>
            <person name="Syed K."/>
            <person name="Salamov A."/>
            <person name="Hori C."/>
            <person name="Aerts A."/>
            <person name="Henrissat B."/>
            <person name="Wiebenga A."/>
            <person name="vanKuyk P.A."/>
            <person name="Barry K."/>
            <person name="Lindquist E."/>
            <person name="LaButti K."/>
            <person name="Lapidus A."/>
            <person name="Lucas S."/>
            <person name="Coutinho P."/>
            <person name="Gong Y."/>
            <person name="Samejima M."/>
            <person name="Mahadevan R."/>
            <person name="Abou-Zaid M."/>
            <person name="de Vries R.P."/>
            <person name="Igarashi K."/>
            <person name="Yadav J.S."/>
            <person name="Grigoriev I.V."/>
            <person name="Master E.R."/>
        </authorList>
    </citation>
    <scope>NUCLEOTIDE SEQUENCE [LARGE SCALE GENOMIC DNA]</scope>
    <source>
        <strain evidence="1 2">HHB-10118-sp</strain>
    </source>
</reference>
<dbReference type="EMBL" id="JH930470">
    <property type="protein sequence ID" value="EKM58199.1"/>
    <property type="molecule type" value="Genomic_DNA"/>
</dbReference>
<protein>
    <recommendedName>
        <fullName evidence="3">C2H2-type domain-containing protein</fullName>
    </recommendedName>
</protein>
<keyword evidence="2" id="KW-1185">Reference proteome</keyword>
<evidence type="ECO:0008006" key="3">
    <source>
        <dbReference type="Google" id="ProtNLM"/>
    </source>
</evidence>